<dbReference type="Gene3D" id="3.40.50.1110">
    <property type="entry name" value="SGNH hydrolase"/>
    <property type="match status" value="1"/>
</dbReference>
<evidence type="ECO:0000313" key="3">
    <source>
        <dbReference type="Proteomes" id="UP000628448"/>
    </source>
</evidence>
<dbReference type="InterPro" id="IPR036514">
    <property type="entry name" value="SGNH_hydro_sf"/>
</dbReference>
<accession>A0A931MCQ8</accession>
<dbReference type="GO" id="GO:0004622">
    <property type="term" value="F:phosphatidylcholine lysophospholipase activity"/>
    <property type="evidence" value="ECO:0007669"/>
    <property type="project" value="TreeGrafter"/>
</dbReference>
<feature type="domain" description="SGNH hydrolase-type esterase" evidence="1">
    <location>
        <begin position="62"/>
        <end position="225"/>
    </location>
</feature>
<dbReference type="PANTHER" id="PTHR30383:SF5">
    <property type="entry name" value="SGNH HYDROLASE-TYPE ESTERASE DOMAIN-CONTAINING PROTEIN"/>
    <property type="match status" value="1"/>
</dbReference>
<organism evidence="2 3">
    <name type="scientific">Panacibacter microcysteis</name>
    <dbReference type="NCBI Taxonomy" id="2793269"/>
    <lineage>
        <taxon>Bacteria</taxon>
        <taxon>Pseudomonadati</taxon>
        <taxon>Bacteroidota</taxon>
        <taxon>Chitinophagia</taxon>
        <taxon>Chitinophagales</taxon>
        <taxon>Chitinophagaceae</taxon>
        <taxon>Panacibacter</taxon>
    </lineage>
</organism>
<dbReference type="InterPro" id="IPR013830">
    <property type="entry name" value="SGNH_hydro"/>
</dbReference>
<evidence type="ECO:0000259" key="1">
    <source>
        <dbReference type="Pfam" id="PF13472"/>
    </source>
</evidence>
<comment type="caution">
    <text evidence="2">The sequence shown here is derived from an EMBL/GenBank/DDBJ whole genome shotgun (WGS) entry which is preliminary data.</text>
</comment>
<dbReference type="Pfam" id="PF13472">
    <property type="entry name" value="Lipase_GDSL_2"/>
    <property type="match status" value="1"/>
</dbReference>
<keyword evidence="2" id="KW-0378">Hydrolase</keyword>
<dbReference type="PANTHER" id="PTHR30383">
    <property type="entry name" value="THIOESTERASE 1/PROTEASE 1/LYSOPHOSPHOLIPASE L1"/>
    <property type="match status" value="1"/>
</dbReference>
<dbReference type="InterPro" id="IPR051532">
    <property type="entry name" value="Ester_Hydrolysis_Enzymes"/>
</dbReference>
<dbReference type="Proteomes" id="UP000628448">
    <property type="component" value="Unassembled WGS sequence"/>
</dbReference>
<dbReference type="CDD" id="cd04501">
    <property type="entry name" value="SGNH_hydrolase_like_4"/>
    <property type="match status" value="1"/>
</dbReference>
<keyword evidence="3" id="KW-1185">Reference proteome</keyword>
<dbReference type="SUPFAM" id="SSF52266">
    <property type="entry name" value="SGNH hydrolase"/>
    <property type="match status" value="1"/>
</dbReference>
<proteinExistence type="predicted"/>
<dbReference type="AlphaFoldDB" id="A0A931MCQ8"/>
<reference evidence="2" key="1">
    <citation type="submission" date="2020-11" db="EMBL/GenBank/DDBJ databases">
        <title>Bacterial whole genome sequence for Panacibacter sp. DH6.</title>
        <authorList>
            <person name="Le V."/>
            <person name="Ko S."/>
            <person name="Ahn C.-Y."/>
            <person name="Oh H.-M."/>
        </authorList>
    </citation>
    <scope>NUCLEOTIDE SEQUENCE</scope>
    <source>
        <strain evidence="2">DH6</strain>
    </source>
</reference>
<dbReference type="EMBL" id="JADWYR010000002">
    <property type="protein sequence ID" value="MBG9378215.1"/>
    <property type="molecule type" value="Genomic_DNA"/>
</dbReference>
<sequence length="240" mass="26766">MFNTNIVAAQDSTKQKQEDSAWIKFQQYIEYMIHNDWSNLSKYKDANAALAAPAANEQRVVFMGNSITEGWMNTDPSFFTGNKYINRGIGGQTTPQMLVRFRADVIALQPKVVVILAGTNDIAGNTGPSTPEMIENNLASMSDLAKAHNIKVILCSVLPVYDYPWKPGLQPAEKIVALNAWMKKYAADNDCIYVDYWTPLADARKGMKKEYADDGVHPTPAGYKVMEPLVQQAIRQALKK</sequence>
<protein>
    <submittedName>
        <fullName evidence="2">SGNH/GDSL hydrolase family protein</fullName>
    </submittedName>
</protein>
<evidence type="ECO:0000313" key="2">
    <source>
        <dbReference type="EMBL" id="MBG9378215.1"/>
    </source>
</evidence>
<name>A0A931MCQ8_9BACT</name>
<gene>
    <name evidence="2" type="ORF">I5907_18395</name>
</gene>